<dbReference type="Proteomes" id="UP000694941">
    <property type="component" value="Unplaced"/>
</dbReference>
<keyword evidence="4" id="KW-0963">Cytoplasm</keyword>
<dbReference type="GeneID" id="111085788"/>
<evidence type="ECO:0000256" key="4">
    <source>
        <dbReference type="ARBA" id="ARBA00022490"/>
    </source>
</evidence>
<proteinExistence type="inferred from homology"/>
<keyword evidence="5" id="KW-0175">Coiled coil</keyword>
<gene>
    <name evidence="7" type="primary">LOC111085788</name>
</gene>
<sequence length="139" mass="16286">MTLSGQVFLKAQKLSEKEILLSWLKDKEAILTDQLTNLMERKKQAVEDMNCLIDESHSERRNFCKETKQFTVEYGTSECGKMMRKEKVKEELKILEQERLALQSELAGFHDCLHTIQSLRKETTIWTQELANLRNIHEG</sequence>
<keyword evidence="6" id="KW-1185">Reference proteome</keyword>
<dbReference type="RefSeq" id="XP_022241713.1">
    <property type="nucleotide sequence ID" value="XM_022386005.1"/>
</dbReference>
<evidence type="ECO:0000313" key="7">
    <source>
        <dbReference type="RefSeq" id="XP_022241713.1"/>
    </source>
</evidence>
<dbReference type="PANTHER" id="PTHR22419:SF2">
    <property type="entry name" value="COILED-COIL DOMAIN-CONTAINING PROTEIN 172"/>
    <property type="match status" value="1"/>
</dbReference>
<evidence type="ECO:0000256" key="3">
    <source>
        <dbReference type="ARBA" id="ARBA00022327"/>
    </source>
</evidence>
<accession>A0ABM1SDK8</accession>
<evidence type="ECO:0000256" key="1">
    <source>
        <dbReference type="ARBA" id="ARBA00004496"/>
    </source>
</evidence>
<comment type="similarity">
    <text evidence="2">Belongs to the CCDC172 family.</text>
</comment>
<name>A0ABM1SDK8_LIMPO</name>
<reference evidence="7" key="1">
    <citation type="submission" date="2025-08" db="UniProtKB">
        <authorList>
            <consortium name="RefSeq"/>
        </authorList>
    </citation>
    <scope>IDENTIFICATION</scope>
    <source>
        <tissue evidence="7">Muscle</tissue>
    </source>
</reference>
<dbReference type="PANTHER" id="PTHR22419">
    <property type="entry name" value="COILED-COIL DOMAIN-CONTAINING PROTEIN 172"/>
    <property type="match status" value="1"/>
</dbReference>
<evidence type="ECO:0000313" key="6">
    <source>
        <dbReference type="Proteomes" id="UP000694941"/>
    </source>
</evidence>
<comment type="subcellular location">
    <subcellularLocation>
        <location evidence="1">Cytoplasm</location>
    </subcellularLocation>
</comment>
<organism evidence="6 7">
    <name type="scientific">Limulus polyphemus</name>
    <name type="common">Atlantic horseshoe crab</name>
    <dbReference type="NCBI Taxonomy" id="6850"/>
    <lineage>
        <taxon>Eukaryota</taxon>
        <taxon>Metazoa</taxon>
        <taxon>Ecdysozoa</taxon>
        <taxon>Arthropoda</taxon>
        <taxon>Chelicerata</taxon>
        <taxon>Merostomata</taxon>
        <taxon>Xiphosura</taxon>
        <taxon>Limulidae</taxon>
        <taxon>Limulus</taxon>
    </lineage>
</organism>
<evidence type="ECO:0000256" key="5">
    <source>
        <dbReference type="ARBA" id="ARBA00023054"/>
    </source>
</evidence>
<protein>
    <recommendedName>
        <fullName evidence="3">Coiled-coil domain-containing protein 172</fullName>
    </recommendedName>
</protein>
<evidence type="ECO:0000256" key="2">
    <source>
        <dbReference type="ARBA" id="ARBA00008975"/>
    </source>
</evidence>
<dbReference type="InterPro" id="IPR029618">
    <property type="entry name" value="CCDC172"/>
</dbReference>